<evidence type="ECO:0000313" key="3">
    <source>
        <dbReference type="RefSeq" id="XP_018322254.1"/>
    </source>
</evidence>
<dbReference type="InParanoid" id="A0A1W4WE91"/>
<dbReference type="AlphaFoldDB" id="A0A1W4WE91"/>
<evidence type="ECO:0000313" key="2">
    <source>
        <dbReference type="Proteomes" id="UP000192223"/>
    </source>
</evidence>
<feature type="compositionally biased region" description="Basic and acidic residues" evidence="1">
    <location>
        <begin position="38"/>
        <end position="53"/>
    </location>
</feature>
<dbReference type="GeneID" id="108734971"/>
<dbReference type="KEGG" id="apln:108734971"/>
<feature type="compositionally biased region" description="Basic and acidic residues" evidence="1">
    <location>
        <begin position="1"/>
        <end position="24"/>
    </location>
</feature>
<organism evidence="2 3">
    <name type="scientific">Agrilus planipennis</name>
    <name type="common">Emerald ash borer</name>
    <name type="synonym">Agrilus marcopoli</name>
    <dbReference type="NCBI Taxonomy" id="224129"/>
    <lineage>
        <taxon>Eukaryota</taxon>
        <taxon>Metazoa</taxon>
        <taxon>Ecdysozoa</taxon>
        <taxon>Arthropoda</taxon>
        <taxon>Hexapoda</taxon>
        <taxon>Insecta</taxon>
        <taxon>Pterygota</taxon>
        <taxon>Neoptera</taxon>
        <taxon>Endopterygota</taxon>
        <taxon>Coleoptera</taxon>
        <taxon>Polyphaga</taxon>
        <taxon>Elateriformia</taxon>
        <taxon>Buprestoidea</taxon>
        <taxon>Buprestidae</taxon>
        <taxon>Agrilinae</taxon>
        <taxon>Agrilus</taxon>
    </lineage>
</organism>
<dbReference type="Proteomes" id="UP000192223">
    <property type="component" value="Unplaced"/>
</dbReference>
<keyword evidence="2" id="KW-1185">Reference proteome</keyword>
<reference evidence="3" key="1">
    <citation type="submission" date="2025-08" db="UniProtKB">
        <authorList>
            <consortium name="RefSeq"/>
        </authorList>
    </citation>
    <scope>IDENTIFICATION</scope>
    <source>
        <tissue evidence="3">Entire body</tissue>
    </source>
</reference>
<dbReference type="RefSeq" id="XP_018322254.1">
    <property type="nucleotide sequence ID" value="XM_018466752.1"/>
</dbReference>
<feature type="compositionally biased region" description="Basic residues" evidence="1">
    <location>
        <begin position="25"/>
        <end position="37"/>
    </location>
</feature>
<proteinExistence type="predicted"/>
<sequence>MGRGNENLKSKQDISKGDEDERPFKKARHVWQIKGKYHLKDTMNSEPSERGESSKNSGGNFERMGSGSNMAEEVNMNISSVKCDHKIHTPCDIITKAEKLMDSDDSSEDEPVSQNIEKSISDEIPVTLVESNPKNQDYYLQKWQARQLAKGFIDNTINKVLESWKISPFDATDLIETCENDTLVEDRGILMAIQSHGLQSNVDGNSLYPVNDPYQSEISSFSDSDLENYQNAQNELMKTDSNEAVNDPTTFLDTAVSFAIQKKGLMSQSYV</sequence>
<protein>
    <submittedName>
        <fullName evidence="3">Uncharacterized protein LOC108734971</fullName>
    </submittedName>
</protein>
<dbReference type="OrthoDB" id="6162705at2759"/>
<name>A0A1W4WE91_AGRPL</name>
<accession>A0A1W4WE91</accession>
<feature type="region of interest" description="Disordered" evidence="1">
    <location>
        <begin position="1"/>
        <end position="67"/>
    </location>
</feature>
<gene>
    <name evidence="3" type="primary">LOC108734971</name>
</gene>
<evidence type="ECO:0000256" key="1">
    <source>
        <dbReference type="SAM" id="MobiDB-lite"/>
    </source>
</evidence>